<protein>
    <submittedName>
        <fullName evidence="2">Uncharacterized protein</fullName>
    </submittedName>
</protein>
<keyword evidence="3" id="KW-1185">Reference proteome</keyword>
<feature type="compositionally biased region" description="Polar residues" evidence="1">
    <location>
        <begin position="17"/>
        <end position="32"/>
    </location>
</feature>
<sequence length="53" mass="5872">MVQENHQKERRAIMSMGKSSQFVRDESSNSQACRDGSEAAAMERVDLIALANS</sequence>
<comment type="caution">
    <text evidence="2">The sequence shown here is derived from an EMBL/GenBank/DDBJ whole genome shotgun (WGS) entry which is preliminary data.</text>
</comment>
<reference evidence="2" key="1">
    <citation type="submission" date="2020-05" db="EMBL/GenBank/DDBJ databases">
        <title>WGS assembly of Panicum virgatum.</title>
        <authorList>
            <person name="Lovell J.T."/>
            <person name="Jenkins J."/>
            <person name="Shu S."/>
            <person name="Juenger T.E."/>
            <person name="Schmutz J."/>
        </authorList>
    </citation>
    <scope>NUCLEOTIDE SEQUENCE</scope>
    <source>
        <strain evidence="2">AP13</strain>
    </source>
</reference>
<organism evidence="2 3">
    <name type="scientific">Panicum virgatum</name>
    <name type="common">Blackwell switchgrass</name>
    <dbReference type="NCBI Taxonomy" id="38727"/>
    <lineage>
        <taxon>Eukaryota</taxon>
        <taxon>Viridiplantae</taxon>
        <taxon>Streptophyta</taxon>
        <taxon>Embryophyta</taxon>
        <taxon>Tracheophyta</taxon>
        <taxon>Spermatophyta</taxon>
        <taxon>Magnoliopsida</taxon>
        <taxon>Liliopsida</taxon>
        <taxon>Poales</taxon>
        <taxon>Poaceae</taxon>
        <taxon>PACMAD clade</taxon>
        <taxon>Panicoideae</taxon>
        <taxon>Panicodae</taxon>
        <taxon>Paniceae</taxon>
        <taxon>Panicinae</taxon>
        <taxon>Panicum</taxon>
        <taxon>Panicum sect. Hiantes</taxon>
    </lineage>
</organism>
<gene>
    <name evidence="2" type="ORF">PVAP13_7KG223800</name>
</gene>
<proteinExistence type="predicted"/>
<evidence type="ECO:0000313" key="3">
    <source>
        <dbReference type="Proteomes" id="UP000823388"/>
    </source>
</evidence>
<evidence type="ECO:0000256" key="1">
    <source>
        <dbReference type="SAM" id="MobiDB-lite"/>
    </source>
</evidence>
<dbReference type="EMBL" id="CM029049">
    <property type="protein sequence ID" value="KAG2573054.1"/>
    <property type="molecule type" value="Genomic_DNA"/>
</dbReference>
<evidence type="ECO:0000313" key="2">
    <source>
        <dbReference type="EMBL" id="KAG2573054.1"/>
    </source>
</evidence>
<feature type="region of interest" description="Disordered" evidence="1">
    <location>
        <begin position="1"/>
        <end position="37"/>
    </location>
</feature>
<accession>A0A8T0QNP9</accession>
<dbReference type="Proteomes" id="UP000823388">
    <property type="component" value="Chromosome 7K"/>
</dbReference>
<dbReference type="AlphaFoldDB" id="A0A8T0QNP9"/>
<name>A0A8T0QNP9_PANVG</name>
<feature type="compositionally biased region" description="Basic and acidic residues" evidence="1">
    <location>
        <begin position="1"/>
        <end position="12"/>
    </location>
</feature>